<evidence type="ECO:0000256" key="1">
    <source>
        <dbReference type="ARBA" id="ARBA00023235"/>
    </source>
</evidence>
<gene>
    <name evidence="2" type="ORF">GCM10009006_26250</name>
</gene>
<dbReference type="Pfam" id="PF02567">
    <property type="entry name" value="PhzC-PhzF"/>
    <property type="match status" value="1"/>
</dbReference>
<dbReference type="PANTHER" id="PTHR13774:SF39">
    <property type="entry name" value="BIOSYNTHESIS PROTEIN, PUTATIVE-RELATED"/>
    <property type="match status" value="1"/>
</dbReference>
<keyword evidence="1" id="KW-0413">Isomerase</keyword>
<reference evidence="2" key="1">
    <citation type="journal article" date="2014" name="Int. J. Syst. Evol. Microbiol.">
        <title>Complete genome sequence of Corynebacterium casei LMG S-19264T (=DSM 44701T), isolated from a smear-ripened cheese.</title>
        <authorList>
            <consortium name="US DOE Joint Genome Institute (JGI-PGF)"/>
            <person name="Walter F."/>
            <person name="Albersmeier A."/>
            <person name="Kalinowski J."/>
            <person name="Ruckert C."/>
        </authorList>
    </citation>
    <scope>NUCLEOTIDE SEQUENCE</scope>
    <source>
        <strain evidence="2">JCM 15759</strain>
    </source>
</reference>
<sequence>MAPEKVICWSAQLRAMDTRQALLVDAFAAEPTAGTPTGVVPDADGLTDDQMQAVASELGATETAFVLPAGDADRRLRCFSPTGDLDRAEAATIGAHAALYERGEIDDDEWTVATAAGEVTVETKQNGMVWVEQGRADITEVDIPYADVADALGLDEATLKDVGADLPLVTADAGEPWLMVPVNYFEHLSNLSVDVAAVDSLCDRADAAGVYPFTFDTVGADATRRSTFHGRAFRAGNRTEEPVTAAASGACAAFVRRYGALDDTIEQIIAEGGHFRDRPGTVSVDTDGTEVWVGGRAVTALDGTMTVPVVDDDDIIEA</sequence>
<dbReference type="PIRSF" id="PIRSF016184">
    <property type="entry name" value="PhzC_PhzF"/>
    <property type="match status" value="1"/>
</dbReference>
<organism evidence="2 3">
    <name type="scientific">Haloarcula argentinensis</name>
    <dbReference type="NCBI Taxonomy" id="43776"/>
    <lineage>
        <taxon>Archaea</taxon>
        <taxon>Methanobacteriati</taxon>
        <taxon>Methanobacteriota</taxon>
        <taxon>Stenosarchaea group</taxon>
        <taxon>Halobacteria</taxon>
        <taxon>Halobacteriales</taxon>
        <taxon>Haloarculaceae</taxon>
        <taxon>Haloarcula</taxon>
    </lineage>
</organism>
<dbReference type="GO" id="GO:0016853">
    <property type="term" value="F:isomerase activity"/>
    <property type="evidence" value="ECO:0007669"/>
    <property type="project" value="UniProtKB-KW"/>
</dbReference>
<dbReference type="InterPro" id="IPR003719">
    <property type="entry name" value="Phenazine_PhzF-like"/>
</dbReference>
<evidence type="ECO:0000313" key="3">
    <source>
        <dbReference type="Proteomes" id="UP000656367"/>
    </source>
</evidence>
<comment type="caution">
    <text evidence="2">The sequence shown here is derived from an EMBL/GenBank/DDBJ whole genome shotgun (WGS) entry which is preliminary data.</text>
</comment>
<dbReference type="NCBIfam" id="TIGR00654">
    <property type="entry name" value="PhzF_family"/>
    <property type="match status" value="1"/>
</dbReference>
<dbReference type="GO" id="GO:0005737">
    <property type="term" value="C:cytoplasm"/>
    <property type="evidence" value="ECO:0007669"/>
    <property type="project" value="TreeGrafter"/>
</dbReference>
<protein>
    <recommendedName>
        <fullName evidence="4">PhzF family phenazine biosynthesis protein</fullName>
    </recommendedName>
</protein>
<accession>A0A830FWD7</accession>
<dbReference type="AlphaFoldDB" id="A0A830FWD7"/>
<dbReference type="EMBL" id="BMON01000002">
    <property type="protein sequence ID" value="GGM43705.1"/>
    <property type="molecule type" value="Genomic_DNA"/>
</dbReference>
<name>A0A830FWD7_HALAR</name>
<dbReference type="Proteomes" id="UP000656367">
    <property type="component" value="Unassembled WGS sequence"/>
</dbReference>
<proteinExistence type="predicted"/>
<dbReference type="Gene3D" id="3.10.310.10">
    <property type="entry name" value="Diaminopimelate Epimerase, Chain A, domain 1"/>
    <property type="match status" value="2"/>
</dbReference>
<dbReference type="SUPFAM" id="SSF54506">
    <property type="entry name" value="Diaminopimelate epimerase-like"/>
    <property type="match status" value="1"/>
</dbReference>
<evidence type="ECO:0000313" key="2">
    <source>
        <dbReference type="EMBL" id="GGM43705.1"/>
    </source>
</evidence>
<dbReference type="PANTHER" id="PTHR13774">
    <property type="entry name" value="PHENAZINE BIOSYNTHESIS PROTEIN"/>
    <property type="match status" value="1"/>
</dbReference>
<evidence type="ECO:0008006" key="4">
    <source>
        <dbReference type="Google" id="ProtNLM"/>
    </source>
</evidence>
<reference evidence="2" key="2">
    <citation type="submission" date="2020-09" db="EMBL/GenBank/DDBJ databases">
        <authorList>
            <person name="Sun Q."/>
            <person name="Ohkuma M."/>
        </authorList>
    </citation>
    <scope>NUCLEOTIDE SEQUENCE</scope>
    <source>
        <strain evidence="2">JCM 15759</strain>
    </source>
</reference>